<dbReference type="EMBL" id="VVIM01000009">
    <property type="protein sequence ID" value="KAB0792917.1"/>
    <property type="molecule type" value="Genomic_DNA"/>
</dbReference>
<dbReference type="GO" id="GO:0098552">
    <property type="term" value="C:side of membrane"/>
    <property type="evidence" value="ECO:0007669"/>
    <property type="project" value="UniProtKB-KW"/>
</dbReference>
<keyword evidence="11" id="KW-1185">Reference proteome</keyword>
<evidence type="ECO:0000256" key="4">
    <source>
        <dbReference type="ARBA" id="ARBA00022729"/>
    </source>
</evidence>
<evidence type="ECO:0000256" key="1">
    <source>
        <dbReference type="ARBA" id="ARBA00004589"/>
    </source>
</evidence>
<keyword evidence="3 8" id="KW-0812">Transmembrane</keyword>
<dbReference type="InParanoid" id="A0A5N4A6G8"/>
<reference evidence="10 11" key="1">
    <citation type="journal article" date="2018" name="Elife">
        <title>Firefly genomes illuminate parallel origins of bioluminescence in beetles.</title>
        <authorList>
            <person name="Fallon T.R."/>
            <person name="Lower S.E."/>
            <person name="Chang C.H."/>
            <person name="Bessho-Uehara M."/>
            <person name="Martin G.J."/>
            <person name="Bewick A.J."/>
            <person name="Behringer M."/>
            <person name="Debat H.J."/>
            <person name="Wong I."/>
            <person name="Day J.C."/>
            <person name="Suvorov A."/>
            <person name="Silva C.J."/>
            <person name="Stanger-Hall K.F."/>
            <person name="Hall D.W."/>
            <person name="Schmitz R.J."/>
            <person name="Nelson D.R."/>
            <person name="Lewis S.M."/>
            <person name="Shigenobu S."/>
            <person name="Bybee S.M."/>
            <person name="Larracuente A.M."/>
            <person name="Oba Y."/>
            <person name="Weng J.K."/>
        </authorList>
    </citation>
    <scope>NUCLEOTIDE SEQUENCE [LARGE SCALE GENOMIC DNA]</scope>
    <source>
        <strain evidence="10">1611_PpyrPB1</strain>
        <tissue evidence="10">Whole body</tissue>
    </source>
</reference>
<evidence type="ECO:0008006" key="12">
    <source>
        <dbReference type="Google" id="ProtNLM"/>
    </source>
</evidence>
<evidence type="ECO:0000313" key="10">
    <source>
        <dbReference type="EMBL" id="KAB0792917.1"/>
    </source>
</evidence>
<dbReference type="AlphaFoldDB" id="A0A5N4A6G8"/>
<gene>
    <name evidence="10" type="ORF">PPYR_12537</name>
</gene>
<keyword evidence="5 8" id="KW-1133">Transmembrane helix</keyword>
<dbReference type="InterPro" id="IPR045860">
    <property type="entry name" value="Snake_toxin-like_sf"/>
</dbReference>
<keyword evidence="7" id="KW-0449">Lipoprotein</keyword>
<comment type="subcellular location">
    <subcellularLocation>
        <location evidence="1">Membrane</location>
        <topology evidence="1">Lipid-anchor</topology>
        <topology evidence="1">GPI-anchor</topology>
    </subcellularLocation>
</comment>
<dbReference type="Proteomes" id="UP000327044">
    <property type="component" value="Unassembled WGS sequence"/>
</dbReference>
<dbReference type="SUPFAM" id="SSF57302">
    <property type="entry name" value="Snake toxin-like"/>
    <property type="match status" value="1"/>
</dbReference>
<evidence type="ECO:0000256" key="2">
    <source>
        <dbReference type="ARBA" id="ARBA00022622"/>
    </source>
</evidence>
<keyword evidence="2" id="KW-0336">GPI-anchor</keyword>
<accession>A0A5N4A6G8</accession>
<evidence type="ECO:0000256" key="8">
    <source>
        <dbReference type="SAM" id="Phobius"/>
    </source>
</evidence>
<name>A0A5N4A6G8_PHOPY</name>
<sequence>MESSLFFAVVVVGSVLLPLAQSFRCYNCSSVQQKHCGYEFNNTNIKLVDCQTPKTCKKVLLPTVGGGYEPIQRGCLDNELCTPLSVCLSCESDMCNSASNFRITLLIVVLSLINLFYC</sequence>
<keyword evidence="2" id="KW-0325">Glycoprotein</keyword>
<feature type="signal peptide" evidence="9">
    <location>
        <begin position="1"/>
        <end position="22"/>
    </location>
</feature>
<evidence type="ECO:0000256" key="6">
    <source>
        <dbReference type="ARBA" id="ARBA00023136"/>
    </source>
</evidence>
<dbReference type="InterPro" id="IPR050975">
    <property type="entry name" value="Sleep_regulator"/>
</dbReference>
<evidence type="ECO:0000256" key="3">
    <source>
        <dbReference type="ARBA" id="ARBA00022692"/>
    </source>
</evidence>
<dbReference type="PANTHER" id="PTHR33562">
    <property type="entry name" value="ATILLA, ISOFORM B-RELATED-RELATED"/>
    <property type="match status" value="1"/>
</dbReference>
<comment type="caution">
    <text evidence="10">The sequence shown here is derived from an EMBL/GenBank/DDBJ whole genome shotgun (WGS) entry which is preliminary data.</text>
</comment>
<evidence type="ECO:0000256" key="9">
    <source>
        <dbReference type="SAM" id="SignalP"/>
    </source>
</evidence>
<evidence type="ECO:0000256" key="7">
    <source>
        <dbReference type="ARBA" id="ARBA00023288"/>
    </source>
</evidence>
<protein>
    <recommendedName>
        <fullName evidence="12">Protein sleepless</fullName>
    </recommendedName>
</protein>
<feature type="transmembrane region" description="Helical" evidence="8">
    <location>
        <begin position="99"/>
        <end position="117"/>
    </location>
</feature>
<keyword evidence="4 9" id="KW-0732">Signal</keyword>
<feature type="chain" id="PRO_5024309874" description="Protein sleepless" evidence="9">
    <location>
        <begin position="23"/>
        <end position="118"/>
    </location>
</feature>
<organism evidence="10 11">
    <name type="scientific">Photinus pyralis</name>
    <name type="common">Common eastern firefly</name>
    <name type="synonym">Lampyris pyralis</name>
    <dbReference type="NCBI Taxonomy" id="7054"/>
    <lineage>
        <taxon>Eukaryota</taxon>
        <taxon>Metazoa</taxon>
        <taxon>Ecdysozoa</taxon>
        <taxon>Arthropoda</taxon>
        <taxon>Hexapoda</taxon>
        <taxon>Insecta</taxon>
        <taxon>Pterygota</taxon>
        <taxon>Neoptera</taxon>
        <taxon>Endopterygota</taxon>
        <taxon>Coleoptera</taxon>
        <taxon>Polyphaga</taxon>
        <taxon>Elateriformia</taxon>
        <taxon>Elateroidea</taxon>
        <taxon>Lampyridae</taxon>
        <taxon>Lampyrinae</taxon>
        <taxon>Photinus</taxon>
    </lineage>
</organism>
<evidence type="ECO:0000313" key="11">
    <source>
        <dbReference type="Proteomes" id="UP000327044"/>
    </source>
</evidence>
<keyword evidence="6 8" id="KW-0472">Membrane</keyword>
<proteinExistence type="predicted"/>
<evidence type="ECO:0000256" key="5">
    <source>
        <dbReference type="ARBA" id="ARBA00022989"/>
    </source>
</evidence>